<evidence type="ECO:0000313" key="4">
    <source>
        <dbReference type="Proteomes" id="UP000780801"/>
    </source>
</evidence>
<dbReference type="Proteomes" id="UP000780801">
    <property type="component" value="Unassembled WGS sequence"/>
</dbReference>
<accession>A0A9P6FS46</accession>
<dbReference type="GO" id="GO:0031123">
    <property type="term" value="P:RNA 3'-end processing"/>
    <property type="evidence" value="ECO:0007669"/>
    <property type="project" value="TreeGrafter"/>
</dbReference>
<organism evidence="3 4">
    <name type="scientific">Lunasporangiospora selenospora</name>
    <dbReference type="NCBI Taxonomy" id="979761"/>
    <lineage>
        <taxon>Eukaryota</taxon>
        <taxon>Fungi</taxon>
        <taxon>Fungi incertae sedis</taxon>
        <taxon>Mucoromycota</taxon>
        <taxon>Mortierellomycotina</taxon>
        <taxon>Mortierellomycetes</taxon>
        <taxon>Mortierellales</taxon>
        <taxon>Mortierellaceae</taxon>
        <taxon>Lunasporangiospora</taxon>
    </lineage>
</organism>
<feature type="compositionally biased region" description="Low complexity" evidence="2">
    <location>
        <begin position="116"/>
        <end position="125"/>
    </location>
</feature>
<feature type="coiled-coil region" evidence="1">
    <location>
        <begin position="308"/>
        <end position="345"/>
    </location>
</feature>
<keyword evidence="4" id="KW-1185">Reference proteome</keyword>
<dbReference type="GO" id="GO:0016779">
    <property type="term" value="F:nucleotidyltransferase activity"/>
    <property type="evidence" value="ECO:0007669"/>
    <property type="project" value="TreeGrafter"/>
</dbReference>
<protein>
    <submittedName>
        <fullName evidence="3">Uncharacterized protein</fullName>
    </submittedName>
</protein>
<proteinExistence type="predicted"/>
<dbReference type="InterPro" id="IPR043519">
    <property type="entry name" value="NT_sf"/>
</dbReference>
<dbReference type="OrthoDB" id="1305878at2759"/>
<comment type="caution">
    <text evidence="3">The sequence shown here is derived from an EMBL/GenBank/DDBJ whole genome shotgun (WGS) entry which is preliminary data.</text>
</comment>
<dbReference type="PANTHER" id="PTHR12271">
    <property type="entry name" value="POLY A POLYMERASE CID PAP -RELATED"/>
    <property type="match status" value="1"/>
</dbReference>
<feature type="region of interest" description="Disordered" evidence="2">
    <location>
        <begin position="116"/>
        <end position="151"/>
    </location>
</feature>
<evidence type="ECO:0000256" key="1">
    <source>
        <dbReference type="SAM" id="Coils"/>
    </source>
</evidence>
<evidence type="ECO:0000256" key="2">
    <source>
        <dbReference type="SAM" id="MobiDB-lite"/>
    </source>
</evidence>
<name>A0A9P6FS46_9FUNG</name>
<reference evidence="3" key="1">
    <citation type="journal article" date="2020" name="Fungal Divers.">
        <title>Resolving the Mortierellaceae phylogeny through synthesis of multi-gene phylogenetics and phylogenomics.</title>
        <authorList>
            <person name="Vandepol N."/>
            <person name="Liber J."/>
            <person name="Desiro A."/>
            <person name="Na H."/>
            <person name="Kennedy M."/>
            <person name="Barry K."/>
            <person name="Grigoriev I.V."/>
            <person name="Miller A.N."/>
            <person name="O'Donnell K."/>
            <person name="Stajich J.E."/>
            <person name="Bonito G."/>
        </authorList>
    </citation>
    <scope>NUCLEOTIDE SEQUENCE</scope>
    <source>
        <strain evidence="3">KOD1015</strain>
    </source>
</reference>
<sequence length="526" mass="60190">MKINRRHFVGILYDCVLFEYASQLQHQHQHHGDPRLQQSPGQQQVYVLALEDLADTFAFIADFYKHHRAFMDIPCDQFITRNQLHTVAGLLDYIEAMDRGTFEIFPLPVQLREEAPSISSTSSASSRRERRRRESQAALDDGGAEGGRGRILSSDRSLHSFDYLTGLDPLRRNSRTWATDIYNQHRILGHEFGAGTYNSNTSGSSSTVGIGGHRNTDSPYCSYNDVDTDLDDEYSLAIPALGKTDIQTFLWEYAYMPEDYHDDIATLIRYLRKDEWFMNGSKGPIVSFEWGLEGVQKYTKEYNRKKIHRVEEREQEEVKKQAEELQRQQEEWQRHQELAREQETAKRIRTIDEFVWKMYEPTKCSFVDLENLIKTLETEIGEYFGYCFVAITAIGSFGAGLHTHQNDLDMTLTGSIKHVTVSALAEALRHFGYKNVVVGSEGIPLSPPVVSSPSFYTHPSTPTAKSLASFRTLPARVDFVDPKTRTTCHLLLNSPIDIYRAKLVQTYAKIDSRFGPVLMALVRHRP</sequence>
<dbReference type="Gene3D" id="3.30.460.10">
    <property type="entry name" value="Beta Polymerase, domain 2"/>
    <property type="match status" value="1"/>
</dbReference>
<dbReference type="AlphaFoldDB" id="A0A9P6FS46"/>
<dbReference type="PANTHER" id="PTHR12271:SF40">
    <property type="entry name" value="POLY(A) RNA POLYMERASE GLD2"/>
    <property type="match status" value="1"/>
</dbReference>
<gene>
    <name evidence="3" type="ORF">BGW38_002917</name>
</gene>
<keyword evidence="1" id="KW-0175">Coiled coil</keyword>
<evidence type="ECO:0000313" key="3">
    <source>
        <dbReference type="EMBL" id="KAF9580442.1"/>
    </source>
</evidence>
<dbReference type="EMBL" id="JAABOA010002066">
    <property type="protein sequence ID" value="KAF9580442.1"/>
    <property type="molecule type" value="Genomic_DNA"/>
</dbReference>